<evidence type="ECO:0000259" key="1">
    <source>
        <dbReference type="Pfam" id="PF20508"/>
    </source>
</evidence>
<organism evidence="2 3">
    <name type="scientific">Flavobacterium taihuense</name>
    <dbReference type="NCBI Taxonomy" id="2857508"/>
    <lineage>
        <taxon>Bacteria</taxon>
        <taxon>Pseudomonadati</taxon>
        <taxon>Bacteroidota</taxon>
        <taxon>Flavobacteriia</taxon>
        <taxon>Flavobacteriales</taxon>
        <taxon>Flavobacteriaceae</taxon>
        <taxon>Flavobacterium</taxon>
    </lineage>
</organism>
<feature type="domain" description="DUF6734" evidence="1">
    <location>
        <begin position="1"/>
        <end position="287"/>
    </location>
</feature>
<proteinExistence type="predicted"/>
<dbReference type="RefSeq" id="WP_219318494.1">
    <property type="nucleotide sequence ID" value="NZ_JAHWYN010000016.1"/>
</dbReference>
<protein>
    <recommendedName>
        <fullName evidence="1">DUF6734 domain-containing protein</fullName>
    </recommendedName>
</protein>
<accession>A0ABS6XZ99</accession>
<name>A0ABS6XZ99_9FLAO</name>
<gene>
    <name evidence="2" type="ORF">KZH69_16060</name>
</gene>
<sequence length="426" mass="50898">MNVIQSFWSKPFFKENDDLNARFKGGWLNANFFFYSCLLSCLKFKQIYKEVALYTDDLGKELLIDKLGIPYSTVHLELNELQDYPPELWALGKVLTYSLQEKPFIHADTDVFIWDKLPVELLNADLFAQNLEFNFPKYNEVLEILLNEFKSISKDLFPVYSRTKDVYAYNAGIIGGNNLDFFKEFKHKVFEIINANLDKLYLVDVGVLNMVYEQMLGFELANQKDLEIKFLKSEMNEAFTNVMKFHVVPIKETYIHTVGYAKKSLEMCEQLKYRLRYEFPEDYDKLNKNLVKYNLCMANDILDDEIRFEFLSKIYTWLENTSWEKILDTEFKLSEDTRFNEITEDEIEIYYHSPQKKLEEKLKMEDWDFLLYYFETPMSINRIALEIIEDKDFMENITPDELKEKIFSFVMDRCIYHQILLPINFN</sequence>
<keyword evidence="3" id="KW-1185">Reference proteome</keyword>
<dbReference type="InterPro" id="IPR046621">
    <property type="entry name" value="DUF6734"/>
</dbReference>
<dbReference type="Proteomes" id="UP000812031">
    <property type="component" value="Unassembled WGS sequence"/>
</dbReference>
<evidence type="ECO:0000313" key="2">
    <source>
        <dbReference type="EMBL" id="MBW4362005.1"/>
    </source>
</evidence>
<evidence type="ECO:0000313" key="3">
    <source>
        <dbReference type="Proteomes" id="UP000812031"/>
    </source>
</evidence>
<comment type="caution">
    <text evidence="2">The sequence shown here is derived from an EMBL/GenBank/DDBJ whole genome shotgun (WGS) entry which is preliminary data.</text>
</comment>
<dbReference type="EMBL" id="JAHWYN010000016">
    <property type="protein sequence ID" value="MBW4362005.1"/>
    <property type="molecule type" value="Genomic_DNA"/>
</dbReference>
<dbReference type="Pfam" id="PF20508">
    <property type="entry name" value="DUF6734"/>
    <property type="match status" value="1"/>
</dbReference>
<reference evidence="2 3" key="1">
    <citation type="submission" date="2021-07" db="EMBL/GenBank/DDBJ databases">
        <title>Flavobacterium sp. nov. isolated from sediment on the Taihu Lake.</title>
        <authorList>
            <person name="Qu J.-H."/>
        </authorList>
    </citation>
    <scope>NUCLEOTIDE SEQUENCE [LARGE SCALE GENOMIC DNA]</scope>
    <source>
        <strain evidence="2 3">NAS39</strain>
    </source>
</reference>